<keyword evidence="1" id="KW-0472">Membrane</keyword>
<keyword evidence="1" id="KW-1133">Transmembrane helix</keyword>
<dbReference type="EMBL" id="GBRH01243653">
    <property type="protein sequence ID" value="JAD54242.1"/>
    <property type="molecule type" value="Transcribed_RNA"/>
</dbReference>
<keyword evidence="1" id="KW-0812">Transmembrane</keyword>
<feature type="transmembrane region" description="Helical" evidence="1">
    <location>
        <begin position="6"/>
        <end position="32"/>
    </location>
</feature>
<name>A0A0A9B4K1_ARUDO</name>
<accession>A0A0A9B4K1</accession>
<reference evidence="2" key="2">
    <citation type="journal article" date="2015" name="Data Brief">
        <title>Shoot transcriptome of the giant reed, Arundo donax.</title>
        <authorList>
            <person name="Barrero R.A."/>
            <person name="Guerrero F.D."/>
            <person name="Moolhuijzen P."/>
            <person name="Goolsby J.A."/>
            <person name="Tidwell J."/>
            <person name="Bellgard S.E."/>
            <person name="Bellgard M.I."/>
        </authorList>
    </citation>
    <scope>NUCLEOTIDE SEQUENCE</scope>
    <source>
        <tissue evidence="2">Shoot tissue taken approximately 20 cm above the soil surface</tissue>
    </source>
</reference>
<protein>
    <submittedName>
        <fullName evidence="2">Uncharacterized protein</fullName>
    </submittedName>
</protein>
<dbReference type="AlphaFoldDB" id="A0A0A9B4K1"/>
<proteinExistence type="predicted"/>
<organism evidence="2">
    <name type="scientific">Arundo donax</name>
    <name type="common">Giant reed</name>
    <name type="synonym">Donax arundinaceus</name>
    <dbReference type="NCBI Taxonomy" id="35708"/>
    <lineage>
        <taxon>Eukaryota</taxon>
        <taxon>Viridiplantae</taxon>
        <taxon>Streptophyta</taxon>
        <taxon>Embryophyta</taxon>
        <taxon>Tracheophyta</taxon>
        <taxon>Spermatophyta</taxon>
        <taxon>Magnoliopsida</taxon>
        <taxon>Liliopsida</taxon>
        <taxon>Poales</taxon>
        <taxon>Poaceae</taxon>
        <taxon>PACMAD clade</taxon>
        <taxon>Arundinoideae</taxon>
        <taxon>Arundineae</taxon>
        <taxon>Arundo</taxon>
    </lineage>
</organism>
<reference evidence="2" key="1">
    <citation type="submission" date="2014-09" db="EMBL/GenBank/DDBJ databases">
        <authorList>
            <person name="Magalhaes I.L.F."/>
            <person name="Oliveira U."/>
            <person name="Santos F.R."/>
            <person name="Vidigal T.H.D.A."/>
            <person name="Brescovit A.D."/>
            <person name="Santos A.J."/>
        </authorList>
    </citation>
    <scope>NUCLEOTIDE SEQUENCE</scope>
    <source>
        <tissue evidence="2">Shoot tissue taken approximately 20 cm above the soil surface</tissue>
    </source>
</reference>
<sequence>MKDIFVFAYICFCVVDVHDICFWISLCALLSVGQATNA</sequence>
<evidence type="ECO:0000256" key="1">
    <source>
        <dbReference type="SAM" id="Phobius"/>
    </source>
</evidence>
<evidence type="ECO:0000313" key="2">
    <source>
        <dbReference type="EMBL" id="JAD54242.1"/>
    </source>
</evidence>